<dbReference type="EMBL" id="JAMKPW020000043">
    <property type="protein sequence ID" value="KAK8194239.1"/>
    <property type="molecule type" value="Genomic_DNA"/>
</dbReference>
<accession>A0ACC3S385</accession>
<gene>
    <name evidence="1" type="ORF">M8818_007427</name>
</gene>
<evidence type="ECO:0000313" key="1">
    <source>
        <dbReference type="EMBL" id="KAK8194239.1"/>
    </source>
</evidence>
<protein>
    <submittedName>
        <fullName evidence="1">Uncharacterized protein</fullName>
    </submittedName>
</protein>
<sequence>METSNNFDVIIIGAGISGINAAYRLQTESPDHSYAILEARGNMGGTWDLFKYPGIRSDSDLHTFGFPFRPWVGPPIAEAPAIKKYMEETASAYGIDRHIQYHHKMTAANWSSDQQSWQLTVTSGDETKYYHARFILFATGYYNYDEALPANIPGIDTFEGLVVHPQFWPTDLDYADKKIVIIGSGATAITLLPNLAKTAAKVTMLQRSPSYILSLPQKDPITYWSRRLLPESWAYRLTRARFLVLPLLFFKFCRAFPNAARRLLQKGAAKQLPPGYPIKPNLDPAYGPWEQRLGISPNGDFYKAIRDGKADIVTGHIKQITEKSIVVAKNSSGDGEEETETLDPDIIITATGLKILIGGGATISVDHTPVTVADKYVWKGLMLSDVPNAAVVIGYTNASWTLGADATALSVTRLLNYMKKNGYASATPTVDRQRPMGEQPVLNLNSTYIVRAKGALPKTGDRAPWLPRSTYFSDLWQARFGSLTRDMRFERVKG</sequence>
<organism evidence="1 2">
    <name type="scientific">Zalaria obscura</name>
    <dbReference type="NCBI Taxonomy" id="2024903"/>
    <lineage>
        <taxon>Eukaryota</taxon>
        <taxon>Fungi</taxon>
        <taxon>Dikarya</taxon>
        <taxon>Ascomycota</taxon>
        <taxon>Pezizomycotina</taxon>
        <taxon>Dothideomycetes</taxon>
        <taxon>Dothideomycetidae</taxon>
        <taxon>Dothideales</taxon>
        <taxon>Zalariaceae</taxon>
        <taxon>Zalaria</taxon>
    </lineage>
</organism>
<evidence type="ECO:0000313" key="2">
    <source>
        <dbReference type="Proteomes" id="UP001320706"/>
    </source>
</evidence>
<proteinExistence type="predicted"/>
<dbReference type="Proteomes" id="UP001320706">
    <property type="component" value="Unassembled WGS sequence"/>
</dbReference>
<reference evidence="1" key="1">
    <citation type="submission" date="2024-02" db="EMBL/GenBank/DDBJ databases">
        <title>Metagenome Assembled Genome of Zalaria obscura JY119.</title>
        <authorList>
            <person name="Vighnesh L."/>
            <person name="Jagadeeshwari U."/>
            <person name="Venkata Ramana C."/>
            <person name="Sasikala C."/>
        </authorList>
    </citation>
    <scope>NUCLEOTIDE SEQUENCE</scope>
    <source>
        <strain evidence="1">JY119</strain>
    </source>
</reference>
<keyword evidence="2" id="KW-1185">Reference proteome</keyword>
<comment type="caution">
    <text evidence="1">The sequence shown here is derived from an EMBL/GenBank/DDBJ whole genome shotgun (WGS) entry which is preliminary data.</text>
</comment>
<name>A0ACC3S385_9PEZI</name>